<dbReference type="RefSeq" id="YP_010061429.1">
    <property type="nucleotide sequence ID" value="NC_054783.1"/>
</dbReference>
<accession>A0A649V8U5</accession>
<dbReference type="Proteomes" id="UP000423725">
    <property type="component" value="Segment"/>
</dbReference>
<protein>
    <submittedName>
        <fullName evidence="2">Metalloprotease</fullName>
    </submittedName>
</protein>
<reference evidence="2 3" key="1">
    <citation type="submission" date="2019-10" db="EMBL/GenBank/DDBJ databases">
        <authorList>
            <person name="Curtis N."/>
            <person name="Kistler A.L."/>
            <person name="Garlena R.A."/>
            <person name="Russell D.A."/>
            <person name="Pope W.H."/>
            <person name="Jacobs-Sera D."/>
            <person name="Hatfull G.F."/>
        </authorList>
    </citation>
    <scope>NUCLEOTIDE SEQUENCE [LARGE SCALE GENOMIC DNA]</scope>
</reference>
<feature type="compositionally biased region" description="Gly residues" evidence="1">
    <location>
        <begin position="27"/>
        <end position="76"/>
    </location>
</feature>
<gene>
    <name evidence="2" type="primary">2</name>
    <name evidence="2" type="ORF">SEA_YECEY3_2</name>
</gene>
<dbReference type="SUPFAM" id="SSF55486">
    <property type="entry name" value="Metalloproteases ('zincins'), catalytic domain"/>
    <property type="match status" value="1"/>
</dbReference>
<dbReference type="GeneID" id="64871045"/>
<keyword evidence="2" id="KW-0378">Hydrolase</keyword>
<feature type="region of interest" description="Disordered" evidence="1">
    <location>
        <begin position="1"/>
        <end position="79"/>
    </location>
</feature>
<keyword evidence="3" id="KW-1185">Reference proteome</keyword>
<evidence type="ECO:0000256" key="1">
    <source>
        <dbReference type="SAM" id="MobiDB-lite"/>
    </source>
</evidence>
<feature type="compositionally biased region" description="Gly residues" evidence="1">
    <location>
        <begin position="1"/>
        <end position="16"/>
    </location>
</feature>
<dbReference type="KEGG" id="vg:64871045"/>
<dbReference type="Gene3D" id="3.40.390.10">
    <property type="entry name" value="Collagenase (Catalytic Domain)"/>
    <property type="match status" value="1"/>
</dbReference>
<keyword evidence="2" id="KW-0645">Protease</keyword>
<evidence type="ECO:0000313" key="2">
    <source>
        <dbReference type="EMBL" id="QGJ88757.1"/>
    </source>
</evidence>
<dbReference type="InterPro" id="IPR024079">
    <property type="entry name" value="MetalloPept_cat_dom_sf"/>
</dbReference>
<organism evidence="2 3">
    <name type="scientific">Mycobacterium phage Yecey3</name>
    <dbReference type="NCBI Taxonomy" id="2656617"/>
    <lineage>
        <taxon>Viruses</taxon>
        <taxon>Duplodnaviria</taxon>
        <taxon>Heunggongvirae</taxon>
        <taxon>Uroviricota</taxon>
        <taxon>Caudoviricetes</taxon>
        <taxon>Yeceytrevirus</taxon>
        <taxon>Yeceytrevirus yecey3</taxon>
    </lineage>
</organism>
<dbReference type="GO" id="GO:0008237">
    <property type="term" value="F:metallopeptidase activity"/>
    <property type="evidence" value="ECO:0007669"/>
    <property type="project" value="UniProtKB-KW"/>
</dbReference>
<dbReference type="EMBL" id="MN585979">
    <property type="protein sequence ID" value="QGJ88757.1"/>
    <property type="molecule type" value="Genomic_DNA"/>
</dbReference>
<keyword evidence="2" id="KW-0482">Metalloprotease</keyword>
<evidence type="ECO:0000313" key="3">
    <source>
        <dbReference type="Proteomes" id="UP000423725"/>
    </source>
</evidence>
<feature type="compositionally biased region" description="Low complexity" evidence="1">
    <location>
        <begin position="17"/>
        <end position="26"/>
    </location>
</feature>
<name>A0A649V8U5_9CAUD</name>
<sequence length="281" mass="28875">MGGRGSGGGPGPGSGKSGKASAAKKPGAGGGSAGGGSGGSAGSSKGAGKGNAGAGTGGVDGGKGSSGGQAGGGGEISGPKQYAPMVIHYGDGLTDAEKAEQQHMLDQLPANVLKRLRDRGTKIWVGRRADETPGWGPLAKDTGWTSDEKIADGREIGSLSFYVGHRNELFISVHHKGGSVNVYVHELGHAADYQWTGDGKLISNDPDWIAMHNKWVKDNPLIRAYFRGGPSGSNAASGRKETFAEGFAVYNKGGRPSLIAWIKSEEAADEMIRIWKKYGVI</sequence>
<proteinExistence type="predicted"/>